<evidence type="ECO:0000256" key="1">
    <source>
        <dbReference type="SAM" id="Coils"/>
    </source>
</evidence>
<name>A0A6N3E439_9BACT</name>
<feature type="coiled-coil region" evidence="1">
    <location>
        <begin position="291"/>
        <end position="380"/>
    </location>
</feature>
<evidence type="ECO:0000313" key="2">
    <source>
        <dbReference type="EMBL" id="VYU34674.1"/>
    </source>
</evidence>
<protein>
    <recommendedName>
        <fullName evidence="3">Tetratricopeptide repeat protein</fullName>
    </recommendedName>
</protein>
<dbReference type="AlphaFoldDB" id="A0A6N3E439"/>
<sequence length="486" mass="56772">MKIYFKTSAIIILSLLFTNCRKESTSRLQRTYEEAVKLHQESNLNDAVFHYQSAALQCQYYPKDSLTYWWKAMCGQGEVWRQKNFLDRAQTDFEAVLQFAVRQQLDTAEYIASRKLTLIALEQQHYDKAYSYAMHAWKTAAKKQFPETMTDGQENERILAGFAYALSNGQAVSDTVFGQMEKLAASPSLELRTTALKLLSLYEIQGSGKRSHLSQYIENENEYWNRRFQSFTDASESEKKQLIAERDAIAAEQKNTLFISLTIFTLLLGGSLYAMADHRRKHELDRIRLILNQKEQTIHFLETKQENSEKLLSQLKEKEERMVELERRAQKLNEMQRLLGDRKEDTKKVTRQLEDLNTLKDQIQQKEKEWETTEQQLRNRLLYHMEIGRNLPTADNPNKPTPKEYTNLIATEEKKILFLKEIDYCFNNFASGLKKITPNLTMHDVVHCCLFRLDIRTSDIAAMCSLTNSTISCRRKRLEAKMEAKT</sequence>
<accession>A0A6N3E439</accession>
<reference evidence="2" key="1">
    <citation type="submission" date="2019-11" db="EMBL/GenBank/DDBJ databases">
        <authorList>
            <person name="Feng L."/>
        </authorList>
    </citation>
    <scope>NUCLEOTIDE SEQUENCE</scope>
    <source>
        <strain evidence="2">PclaraLFYP37</strain>
    </source>
</reference>
<dbReference type="EMBL" id="CACRUT010000015">
    <property type="protein sequence ID" value="VYU34674.1"/>
    <property type="molecule type" value="Genomic_DNA"/>
</dbReference>
<organism evidence="2">
    <name type="scientific">Paraprevotella clara</name>
    <dbReference type="NCBI Taxonomy" id="454154"/>
    <lineage>
        <taxon>Bacteria</taxon>
        <taxon>Pseudomonadati</taxon>
        <taxon>Bacteroidota</taxon>
        <taxon>Bacteroidia</taxon>
        <taxon>Bacteroidales</taxon>
        <taxon>Prevotellaceae</taxon>
        <taxon>Paraprevotella</taxon>
    </lineage>
</organism>
<keyword evidence="1" id="KW-0175">Coiled coil</keyword>
<proteinExistence type="predicted"/>
<gene>
    <name evidence="2" type="ORF">PCLFYP37_02585</name>
</gene>
<dbReference type="InterPro" id="IPR011990">
    <property type="entry name" value="TPR-like_helical_dom_sf"/>
</dbReference>
<evidence type="ECO:0008006" key="3">
    <source>
        <dbReference type="Google" id="ProtNLM"/>
    </source>
</evidence>
<dbReference type="RefSeq" id="WP_412442051.1">
    <property type="nucleotide sequence ID" value="NZ_CACRUT010000015.1"/>
</dbReference>
<dbReference type="SUPFAM" id="SSF48452">
    <property type="entry name" value="TPR-like"/>
    <property type="match status" value="1"/>
</dbReference>